<keyword evidence="2" id="KW-0808">Transferase</keyword>
<evidence type="ECO:0000313" key="5">
    <source>
        <dbReference type="EMBL" id="MBN7816350.1"/>
    </source>
</evidence>
<dbReference type="SUPFAM" id="SSF51161">
    <property type="entry name" value="Trimeric LpxA-like enzymes"/>
    <property type="match status" value="1"/>
</dbReference>
<evidence type="ECO:0000256" key="4">
    <source>
        <dbReference type="ARBA" id="ARBA00023315"/>
    </source>
</evidence>
<dbReference type="PANTHER" id="PTHR23416">
    <property type="entry name" value="SIALIC ACID SYNTHASE-RELATED"/>
    <property type="match status" value="1"/>
</dbReference>
<dbReference type="EMBL" id="JAFKCU010000003">
    <property type="protein sequence ID" value="MBN7816350.1"/>
    <property type="molecule type" value="Genomic_DNA"/>
</dbReference>
<dbReference type="GO" id="GO:0016746">
    <property type="term" value="F:acyltransferase activity"/>
    <property type="evidence" value="ECO:0007669"/>
    <property type="project" value="UniProtKB-KW"/>
</dbReference>
<comment type="caution">
    <text evidence="5">The sequence shown here is derived from an EMBL/GenBank/DDBJ whole genome shotgun (WGS) entry which is preliminary data.</text>
</comment>
<dbReference type="InterPro" id="IPR018357">
    <property type="entry name" value="Hexapep_transf_CS"/>
</dbReference>
<dbReference type="Gene3D" id="2.160.10.10">
    <property type="entry name" value="Hexapeptide repeat proteins"/>
    <property type="match status" value="1"/>
</dbReference>
<dbReference type="Proteomes" id="UP000664480">
    <property type="component" value="Unassembled WGS sequence"/>
</dbReference>
<evidence type="ECO:0000256" key="3">
    <source>
        <dbReference type="ARBA" id="ARBA00022737"/>
    </source>
</evidence>
<dbReference type="Pfam" id="PF14602">
    <property type="entry name" value="Hexapep_2"/>
    <property type="match status" value="1"/>
</dbReference>
<dbReference type="PANTHER" id="PTHR23416:SF23">
    <property type="entry name" value="ACETYLTRANSFERASE C18B11.09C-RELATED"/>
    <property type="match status" value="1"/>
</dbReference>
<protein>
    <submittedName>
        <fullName evidence="5">Acyltransferase</fullName>
    </submittedName>
</protein>
<name>A0ABS3CGY2_9BACT</name>
<dbReference type="CDD" id="cd04647">
    <property type="entry name" value="LbH_MAT_like"/>
    <property type="match status" value="1"/>
</dbReference>
<keyword evidence="3" id="KW-0677">Repeat</keyword>
<reference evidence="5 6" key="1">
    <citation type="submission" date="2021-03" db="EMBL/GenBank/DDBJ databases">
        <title>novel species isolated from a fishpond in China.</title>
        <authorList>
            <person name="Lu H."/>
            <person name="Cai Z."/>
        </authorList>
    </citation>
    <scope>NUCLEOTIDE SEQUENCE [LARGE SCALE GENOMIC DNA]</scope>
    <source>
        <strain evidence="5 6">YJ13C</strain>
    </source>
</reference>
<dbReference type="InterPro" id="IPR001451">
    <property type="entry name" value="Hexapep"/>
</dbReference>
<keyword evidence="4 5" id="KW-0012">Acyltransferase</keyword>
<dbReference type="InterPro" id="IPR051159">
    <property type="entry name" value="Hexapeptide_acetyltransf"/>
</dbReference>
<evidence type="ECO:0000313" key="6">
    <source>
        <dbReference type="Proteomes" id="UP000664480"/>
    </source>
</evidence>
<dbReference type="RefSeq" id="WP_206587030.1">
    <property type="nucleotide sequence ID" value="NZ_JAFKCU010000003.1"/>
</dbReference>
<dbReference type="PROSITE" id="PS00101">
    <property type="entry name" value="HEXAPEP_TRANSFERASES"/>
    <property type="match status" value="1"/>
</dbReference>
<sequence>MNLKNQVKNLIPLWLLNLIRKIYPISISKIFQLIIFSKFKSFGNNSSITYPSIFKGIGNISIGSNTDIGAFVHIWGNGGVFIGDRVLIASHVTITSLTHDYSFKIIKNAPGISAPIYIEDDVWIGSHSVIMPGIVIGKSAVVGAGAIVTKDVPPYAVVLGVPAKIVKYREFNE</sequence>
<proteinExistence type="inferred from homology"/>
<dbReference type="Pfam" id="PF00132">
    <property type="entry name" value="Hexapep"/>
    <property type="match status" value="1"/>
</dbReference>
<gene>
    <name evidence="5" type="ORF">J0A69_12955</name>
</gene>
<dbReference type="InterPro" id="IPR011004">
    <property type="entry name" value="Trimer_LpxA-like_sf"/>
</dbReference>
<organism evidence="5 6">
    <name type="scientific">Algoriphagus pacificus</name>
    <dbReference type="NCBI Taxonomy" id="2811234"/>
    <lineage>
        <taxon>Bacteria</taxon>
        <taxon>Pseudomonadati</taxon>
        <taxon>Bacteroidota</taxon>
        <taxon>Cytophagia</taxon>
        <taxon>Cytophagales</taxon>
        <taxon>Cyclobacteriaceae</taxon>
        <taxon>Algoriphagus</taxon>
    </lineage>
</organism>
<evidence type="ECO:0000256" key="1">
    <source>
        <dbReference type="ARBA" id="ARBA00007274"/>
    </source>
</evidence>
<evidence type="ECO:0000256" key="2">
    <source>
        <dbReference type="ARBA" id="ARBA00022679"/>
    </source>
</evidence>
<accession>A0ABS3CGY2</accession>
<comment type="similarity">
    <text evidence="1">Belongs to the transferase hexapeptide repeat family.</text>
</comment>
<keyword evidence="6" id="KW-1185">Reference proteome</keyword>